<evidence type="ECO:0000313" key="2">
    <source>
        <dbReference type="EMBL" id="MFG6412613.1"/>
    </source>
</evidence>
<dbReference type="EMBL" id="JBIGHY010000001">
    <property type="protein sequence ID" value="MFG6412613.1"/>
    <property type="molecule type" value="Genomic_DNA"/>
</dbReference>
<feature type="transmembrane region" description="Helical" evidence="1">
    <location>
        <begin position="19"/>
        <end position="37"/>
    </location>
</feature>
<keyword evidence="1" id="KW-0812">Transmembrane</keyword>
<keyword evidence="1" id="KW-1133">Transmembrane helix</keyword>
<protein>
    <submittedName>
        <fullName evidence="2">Flp family type IVb pilin</fullName>
    </submittedName>
</protein>
<gene>
    <name evidence="2" type="ORF">ACG02S_01735</name>
</gene>
<sequence>MHLNTDTSRSQRGQGMTEYIIIVALIAVAAIGVYSMFGETVKNQTGAMAAALGGDNGNAKTHNDKAKAVNVDNADKVSTTKSLSDFTKNNQLSK</sequence>
<dbReference type="Proteomes" id="UP001606300">
    <property type="component" value="Unassembled WGS sequence"/>
</dbReference>
<evidence type="ECO:0000313" key="3">
    <source>
        <dbReference type="Proteomes" id="UP001606300"/>
    </source>
</evidence>
<keyword evidence="3" id="KW-1185">Reference proteome</keyword>
<comment type="caution">
    <text evidence="2">The sequence shown here is derived from an EMBL/GenBank/DDBJ whole genome shotgun (WGS) entry which is preliminary data.</text>
</comment>
<accession>A0ABW7EIV6</accession>
<reference evidence="2 3" key="1">
    <citation type="submission" date="2024-09" db="EMBL/GenBank/DDBJ databases">
        <title>Novel species of the genus Pelomonas and Roseateles isolated from streams.</title>
        <authorList>
            <person name="Lu H."/>
        </authorList>
    </citation>
    <scope>NUCLEOTIDE SEQUENCE [LARGE SCALE GENOMIC DNA]</scope>
    <source>
        <strain evidence="2 3">DC23W</strain>
    </source>
</reference>
<evidence type="ECO:0000256" key="1">
    <source>
        <dbReference type="SAM" id="Phobius"/>
    </source>
</evidence>
<proteinExistence type="predicted"/>
<dbReference type="RefSeq" id="WP_394468715.1">
    <property type="nucleotide sequence ID" value="NZ_JBIGHY010000001.1"/>
</dbReference>
<organism evidence="2 3">
    <name type="scientific">Pelomonas dachongensis</name>
    <dbReference type="NCBI Taxonomy" id="3299029"/>
    <lineage>
        <taxon>Bacteria</taxon>
        <taxon>Pseudomonadati</taxon>
        <taxon>Pseudomonadota</taxon>
        <taxon>Betaproteobacteria</taxon>
        <taxon>Burkholderiales</taxon>
        <taxon>Sphaerotilaceae</taxon>
        <taxon>Roseateles</taxon>
    </lineage>
</organism>
<keyword evidence="1" id="KW-0472">Membrane</keyword>
<name>A0ABW7EIV6_9BURK</name>